<evidence type="ECO:0000313" key="5">
    <source>
        <dbReference type="Proteomes" id="UP000754644"/>
    </source>
</evidence>
<gene>
    <name evidence="4" type="primary">dprA</name>
    <name evidence="4" type="ORF">HQ497_03305</name>
</gene>
<dbReference type="InterPro" id="IPR057666">
    <property type="entry name" value="DrpA_SLOG"/>
</dbReference>
<feature type="domain" description="Smf/DprA SLOG" evidence="2">
    <location>
        <begin position="91"/>
        <end position="296"/>
    </location>
</feature>
<sequence length="373" mass="40313">MLATEALIYSHLLLIRATAVQPRLCHRLLALLGDAESACDHFVASEHGSKCGLKYPAALRLQERLRAPALQQQVEMDLAWLAAAGRFFVDWTSVDYPPLLRQIDDPPIGLFCVGDLRIFRASQLAVVGSRHPTQYGRSVVKHLVGQLVDRGLAITSGMALGIDGIAHAACLARGGATIAVLGTGPDQVYPPQHASLYAEIQQQGLIVSEFPPGTTAAPSHFPQRNRVVTGLSLGTLVVEARLKSGSLISARLAMEQGREVFAVPGSVLSKLSEGCHQLLRDGAKLTADEQDVLEELAIESMISAEQTRSKRNDALTPLQTQLLNVLDLEPQAQDRLAELIGVPINEVIRTLVELEILGLIESGLGGYRRVNSW</sequence>
<evidence type="ECO:0000259" key="2">
    <source>
        <dbReference type="Pfam" id="PF02481"/>
    </source>
</evidence>
<dbReference type="SUPFAM" id="SSF102405">
    <property type="entry name" value="MCP/YpsA-like"/>
    <property type="match status" value="1"/>
</dbReference>
<dbReference type="NCBIfam" id="TIGR00732">
    <property type="entry name" value="dprA"/>
    <property type="match status" value="1"/>
</dbReference>
<dbReference type="Gene3D" id="3.40.50.450">
    <property type="match status" value="1"/>
</dbReference>
<evidence type="ECO:0000313" key="4">
    <source>
        <dbReference type="EMBL" id="NQV64371.1"/>
    </source>
</evidence>
<reference evidence="4" key="1">
    <citation type="submission" date="2020-05" db="EMBL/GenBank/DDBJ databases">
        <title>Sulfur intermediates as new biogeochemical hubs in an aquatic model microbial ecosystem.</title>
        <authorList>
            <person name="Vigneron A."/>
        </authorList>
    </citation>
    <scope>NUCLEOTIDE SEQUENCE</scope>
    <source>
        <strain evidence="4">Bin.250</strain>
    </source>
</reference>
<protein>
    <submittedName>
        <fullName evidence="4">DNA-protecting protein DprA</fullName>
    </submittedName>
</protein>
<dbReference type="InterPro" id="IPR003488">
    <property type="entry name" value="DprA"/>
</dbReference>
<proteinExistence type="inferred from homology"/>
<dbReference type="Gene3D" id="1.10.10.10">
    <property type="entry name" value="Winged helix-like DNA-binding domain superfamily/Winged helix DNA-binding domain"/>
    <property type="match status" value="1"/>
</dbReference>
<evidence type="ECO:0000259" key="3">
    <source>
        <dbReference type="Pfam" id="PF17782"/>
    </source>
</evidence>
<dbReference type="InterPro" id="IPR036388">
    <property type="entry name" value="WH-like_DNA-bd_sf"/>
</dbReference>
<comment type="caution">
    <text evidence="4">The sequence shown here is derived from an EMBL/GenBank/DDBJ whole genome shotgun (WGS) entry which is preliminary data.</text>
</comment>
<organism evidence="4 5">
    <name type="scientific">SAR86 cluster bacterium</name>
    <dbReference type="NCBI Taxonomy" id="2030880"/>
    <lineage>
        <taxon>Bacteria</taxon>
        <taxon>Pseudomonadati</taxon>
        <taxon>Pseudomonadota</taxon>
        <taxon>Gammaproteobacteria</taxon>
        <taxon>SAR86 cluster</taxon>
    </lineage>
</organism>
<dbReference type="AlphaFoldDB" id="A0A972VVK9"/>
<dbReference type="Pfam" id="PF02481">
    <property type="entry name" value="DNA_processg_A"/>
    <property type="match status" value="1"/>
</dbReference>
<dbReference type="InterPro" id="IPR041614">
    <property type="entry name" value="DprA_WH"/>
</dbReference>
<comment type="similarity">
    <text evidence="1">Belongs to the DprA/Smf family.</text>
</comment>
<evidence type="ECO:0000256" key="1">
    <source>
        <dbReference type="ARBA" id="ARBA00006525"/>
    </source>
</evidence>
<dbReference type="Proteomes" id="UP000754644">
    <property type="component" value="Unassembled WGS sequence"/>
</dbReference>
<dbReference type="PANTHER" id="PTHR43022:SF1">
    <property type="entry name" value="PROTEIN SMF"/>
    <property type="match status" value="1"/>
</dbReference>
<dbReference type="Pfam" id="PF17782">
    <property type="entry name" value="WHD_DprA"/>
    <property type="match status" value="1"/>
</dbReference>
<name>A0A972VVK9_9GAMM</name>
<dbReference type="PANTHER" id="PTHR43022">
    <property type="entry name" value="PROTEIN SMF"/>
    <property type="match status" value="1"/>
</dbReference>
<dbReference type="GO" id="GO:0009294">
    <property type="term" value="P:DNA-mediated transformation"/>
    <property type="evidence" value="ECO:0007669"/>
    <property type="project" value="InterPro"/>
</dbReference>
<dbReference type="EMBL" id="JABMOJ010000116">
    <property type="protein sequence ID" value="NQV64371.1"/>
    <property type="molecule type" value="Genomic_DNA"/>
</dbReference>
<accession>A0A972VVK9</accession>
<feature type="domain" description="DprA winged helix" evidence="3">
    <location>
        <begin position="311"/>
        <end position="366"/>
    </location>
</feature>